<sequence>MHHPRAYEERGCVLKEWVEETSLKRDIQRLDSPDAPPILLKFRLFNQHIVRTNFWKDVKQALSFRMNPSFLPRADYPETPYAILFTVGANFTGFHARFAEVR</sequence>
<accession>A0A2C6JXX0</accession>
<dbReference type="AlphaFoldDB" id="A0A2C6JXX0"/>
<dbReference type="OrthoDB" id="328748at2759"/>
<keyword evidence="2" id="KW-1185">Reference proteome</keyword>
<name>A0A2C6JXX0_9APIC</name>
<dbReference type="Proteomes" id="UP000221165">
    <property type="component" value="Unassembled WGS sequence"/>
</dbReference>
<evidence type="ECO:0000313" key="1">
    <source>
        <dbReference type="EMBL" id="PHJ15740.1"/>
    </source>
</evidence>
<evidence type="ECO:0000313" key="2">
    <source>
        <dbReference type="Proteomes" id="UP000221165"/>
    </source>
</evidence>
<proteinExistence type="predicted"/>
<gene>
    <name evidence="1" type="ORF">CSUI_010448</name>
</gene>
<organism evidence="1 2">
    <name type="scientific">Cystoisospora suis</name>
    <dbReference type="NCBI Taxonomy" id="483139"/>
    <lineage>
        <taxon>Eukaryota</taxon>
        <taxon>Sar</taxon>
        <taxon>Alveolata</taxon>
        <taxon>Apicomplexa</taxon>
        <taxon>Conoidasida</taxon>
        <taxon>Coccidia</taxon>
        <taxon>Eucoccidiorida</taxon>
        <taxon>Eimeriorina</taxon>
        <taxon>Sarcocystidae</taxon>
        <taxon>Cystoisospora</taxon>
    </lineage>
</organism>
<reference evidence="1 2" key="1">
    <citation type="journal article" date="2017" name="Int. J. Parasitol.">
        <title>The genome of the protozoan parasite Cystoisospora suis and a reverse vaccinology approach to identify vaccine candidates.</title>
        <authorList>
            <person name="Palmieri N."/>
            <person name="Shrestha A."/>
            <person name="Ruttkowski B."/>
            <person name="Beck T."/>
            <person name="Vogl C."/>
            <person name="Tomley F."/>
            <person name="Blake D.P."/>
            <person name="Joachim A."/>
        </authorList>
    </citation>
    <scope>NUCLEOTIDE SEQUENCE [LARGE SCALE GENOMIC DNA]</scope>
    <source>
        <strain evidence="1 2">Wien I</strain>
    </source>
</reference>
<dbReference type="VEuPathDB" id="ToxoDB:CSUI_010448"/>
<comment type="caution">
    <text evidence="1">The sequence shown here is derived from an EMBL/GenBank/DDBJ whole genome shotgun (WGS) entry which is preliminary data.</text>
</comment>
<protein>
    <submittedName>
        <fullName evidence="1">Glutamate leucine phenylalanine valine dehydrogenase family protein</fullName>
    </submittedName>
</protein>
<dbReference type="EMBL" id="MIGC01007441">
    <property type="protein sequence ID" value="PHJ15740.1"/>
    <property type="molecule type" value="Genomic_DNA"/>
</dbReference>
<dbReference type="RefSeq" id="XP_067917472.1">
    <property type="nucleotide sequence ID" value="XM_068070552.1"/>
</dbReference>
<dbReference type="GeneID" id="94433763"/>